<accession>A0AAW5MV97</accession>
<protein>
    <submittedName>
        <fullName evidence="1">Uncharacterized protein</fullName>
    </submittedName>
</protein>
<dbReference type="EMBL" id="JANPXH010002082">
    <property type="protein sequence ID" value="MCR6679979.1"/>
    <property type="molecule type" value="Genomic_DNA"/>
</dbReference>
<evidence type="ECO:0000313" key="1">
    <source>
        <dbReference type="EMBL" id="MCR6679979.1"/>
    </source>
</evidence>
<dbReference type="AlphaFoldDB" id="A0AAW5MV97"/>
<evidence type="ECO:0000313" key="2">
    <source>
        <dbReference type="Proteomes" id="UP001206878"/>
    </source>
</evidence>
<dbReference type="Proteomes" id="UP001206878">
    <property type="component" value="Unassembled WGS sequence"/>
</dbReference>
<proteinExistence type="predicted"/>
<sequence>YRIWSADWHIRTLRELGGPHGSFDREVGIEMALDGALNSMSSAFDAGIALLVQAVENARDVDVDDRLPVFRYKWER</sequence>
<gene>
    <name evidence="1" type="ORF">NVV43_32035</name>
</gene>
<feature type="non-terminal residue" evidence="1">
    <location>
        <position position="1"/>
    </location>
</feature>
<name>A0AAW5MV97_9ESCH</name>
<feature type="non-terminal residue" evidence="1">
    <location>
        <position position="76"/>
    </location>
</feature>
<organism evidence="1 2">
    <name type="scientific">Escherichia marmotae</name>
    <dbReference type="NCBI Taxonomy" id="1499973"/>
    <lineage>
        <taxon>Bacteria</taxon>
        <taxon>Pseudomonadati</taxon>
        <taxon>Pseudomonadota</taxon>
        <taxon>Gammaproteobacteria</taxon>
        <taxon>Enterobacterales</taxon>
        <taxon>Enterobacteriaceae</taxon>
        <taxon>Escherichia</taxon>
    </lineage>
</organism>
<comment type="caution">
    <text evidence="1">The sequence shown here is derived from an EMBL/GenBank/DDBJ whole genome shotgun (WGS) entry which is preliminary data.</text>
</comment>
<reference evidence="1" key="1">
    <citation type="submission" date="2022-07" db="EMBL/GenBank/DDBJ databases">
        <title>Diversity of ethanolamine utilization by human commensal Escherichia coli.</title>
        <authorList>
            <person name="Jubelin G."/>
        </authorList>
    </citation>
    <scope>NUCLEOTIDE SEQUENCE</scope>
    <source>
        <strain evidence="1">S1</strain>
    </source>
</reference>